<dbReference type="OrthoDB" id="9775794at2"/>
<dbReference type="Gene3D" id="3.90.226.10">
    <property type="entry name" value="2-enoyl-CoA Hydratase, Chain A, domain 1"/>
    <property type="match status" value="1"/>
</dbReference>
<dbReference type="Proteomes" id="UP000265692">
    <property type="component" value="Unassembled WGS sequence"/>
</dbReference>
<comment type="similarity">
    <text evidence="1 2">Belongs to the enoyl-CoA hydratase/isomerase family.</text>
</comment>
<dbReference type="InterPro" id="IPR029045">
    <property type="entry name" value="ClpP/crotonase-like_dom_sf"/>
</dbReference>
<dbReference type="InterPro" id="IPR018376">
    <property type="entry name" value="Enoyl-CoA_hyd/isom_CS"/>
</dbReference>
<name>A0A396S8N7_9BACL</name>
<dbReference type="CDD" id="cd06558">
    <property type="entry name" value="crotonase-like"/>
    <property type="match status" value="1"/>
</dbReference>
<dbReference type="AlphaFoldDB" id="A0A396S8N7"/>
<proteinExistence type="inferred from homology"/>
<comment type="caution">
    <text evidence="3">The sequence shown here is derived from an EMBL/GenBank/DDBJ whole genome shotgun (WGS) entry which is preliminary data.</text>
</comment>
<dbReference type="PANTHER" id="PTHR43459">
    <property type="entry name" value="ENOYL-COA HYDRATASE"/>
    <property type="match status" value="1"/>
</dbReference>
<dbReference type="PANTHER" id="PTHR43459:SF1">
    <property type="entry name" value="EG:BACN32G11.4 PROTEIN"/>
    <property type="match status" value="1"/>
</dbReference>
<organism evidence="3 4">
    <name type="scientific">Ureibacillus yapensis</name>
    <dbReference type="NCBI Taxonomy" id="2304605"/>
    <lineage>
        <taxon>Bacteria</taxon>
        <taxon>Bacillati</taxon>
        <taxon>Bacillota</taxon>
        <taxon>Bacilli</taxon>
        <taxon>Bacillales</taxon>
        <taxon>Caryophanaceae</taxon>
        <taxon>Ureibacillus</taxon>
    </lineage>
</organism>
<dbReference type="InterPro" id="IPR014748">
    <property type="entry name" value="Enoyl-CoA_hydra_C"/>
</dbReference>
<gene>
    <name evidence="3" type="ORF">D1B33_07910</name>
</gene>
<evidence type="ECO:0000256" key="1">
    <source>
        <dbReference type="ARBA" id="ARBA00005254"/>
    </source>
</evidence>
<dbReference type="SUPFAM" id="SSF52096">
    <property type="entry name" value="ClpP/crotonase"/>
    <property type="match status" value="1"/>
</dbReference>
<dbReference type="Pfam" id="PF00378">
    <property type="entry name" value="ECH_1"/>
    <property type="match status" value="1"/>
</dbReference>
<dbReference type="PROSITE" id="PS00166">
    <property type="entry name" value="ENOYL_COA_HYDRATASE"/>
    <property type="match status" value="1"/>
</dbReference>
<evidence type="ECO:0000313" key="3">
    <source>
        <dbReference type="EMBL" id="RHW37459.1"/>
    </source>
</evidence>
<protein>
    <submittedName>
        <fullName evidence="3">Enoyl-CoA hydratase</fullName>
    </submittedName>
</protein>
<dbReference type="InterPro" id="IPR001753">
    <property type="entry name" value="Enoyl-CoA_hydra/iso"/>
</dbReference>
<dbReference type="Gene3D" id="1.10.12.10">
    <property type="entry name" value="Lyase 2-enoyl-coa Hydratase, Chain A, domain 2"/>
    <property type="match status" value="1"/>
</dbReference>
<evidence type="ECO:0000256" key="2">
    <source>
        <dbReference type="RuleBase" id="RU003707"/>
    </source>
</evidence>
<accession>A0A396S8N7</accession>
<dbReference type="GO" id="GO:0003824">
    <property type="term" value="F:catalytic activity"/>
    <property type="evidence" value="ECO:0007669"/>
    <property type="project" value="InterPro"/>
</dbReference>
<reference evidence="3 4" key="1">
    <citation type="submission" date="2018-08" db="EMBL/GenBank/DDBJ databases">
        <title>Lysinibacillus sp. YLB-03 draft genome sequence.</title>
        <authorList>
            <person name="Yu L."/>
        </authorList>
    </citation>
    <scope>NUCLEOTIDE SEQUENCE [LARGE SCALE GENOMIC DNA]</scope>
    <source>
        <strain evidence="3 4">YLB-03</strain>
    </source>
</reference>
<keyword evidence="4" id="KW-1185">Reference proteome</keyword>
<sequence>MNVEGLIVKQEDKVLSIILNKPNVLNALNLELKEGLLEALEFARKNPNVHAVLISGAGRSFSSGGNLKEIEKSNPVDTFEYLGKTKELILAMSQIEKPIIGCVHGNIAGGGCCLALACDIIFAAEDSKFHFSFSKVGLIPDNGGMFFLTRTIGLYRTKDILFTAQPISAETALNWGMINRIYPKDNLFSEAMGYALKLSAGPSFAIGQIKKLANLSIVNDLEAVLEMERSNQAVLQTTFDHNEGVNAFLEKRQPKFKGR</sequence>
<evidence type="ECO:0000313" key="4">
    <source>
        <dbReference type="Proteomes" id="UP000265692"/>
    </source>
</evidence>
<dbReference type="EMBL" id="QWEI01000003">
    <property type="protein sequence ID" value="RHW37459.1"/>
    <property type="molecule type" value="Genomic_DNA"/>
</dbReference>